<comment type="caution">
    <text evidence="2">The sequence shown here is derived from an EMBL/GenBank/DDBJ whole genome shotgun (WGS) entry which is preliminary data.</text>
</comment>
<keyword evidence="3" id="KW-1185">Reference proteome</keyword>
<protein>
    <submittedName>
        <fullName evidence="2">Uncharacterized protein</fullName>
    </submittedName>
</protein>
<sequence>MDNNRTSAKNSYIYQVELLLDEPDHKKALQKLITELNRCDFQDYRILSGIQLGQEITSRKEKLPVSTPVPTGDDSGKAGGHGEGEGFNGWSTLRSLQSDNSLVRMTVNKGLGVKLSIPCRILRLDEQDNLVTIYHVDEKAVYTFRLTEIEDIG</sequence>
<evidence type="ECO:0000313" key="2">
    <source>
        <dbReference type="EMBL" id="MFD2658999.1"/>
    </source>
</evidence>
<reference evidence="3" key="1">
    <citation type="journal article" date="2019" name="Int. J. Syst. Evol. Microbiol.">
        <title>The Global Catalogue of Microorganisms (GCM) 10K type strain sequencing project: providing services to taxonomists for standard genome sequencing and annotation.</title>
        <authorList>
            <consortium name="The Broad Institute Genomics Platform"/>
            <consortium name="The Broad Institute Genome Sequencing Center for Infectious Disease"/>
            <person name="Wu L."/>
            <person name="Ma J."/>
        </authorList>
    </citation>
    <scope>NUCLEOTIDE SEQUENCE [LARGE SCALE GENOMIC DNA]</scope>
    <source>
        <strain evidence="3">TISTR 1827</strain>
    </source>
</reference>
<dbReference type="Proteomes" id="UP001597493">
    <property type="component" value="Unassembled WGS sequence"/>
</dbReference>
<evidence type="ECO:0000313" key="3">
    <source>
        <dbReference type="Proteomes" id="UP001597493"/>
    </source>
</evidence>
<name>A0ABW5QRK7_9BACL</name>
<dbReference type="EMBL" id="JBHUMY010000001">
    <property type="protein sequence ID" value="MFD2658999.1"/>
    <property type="molecule type" value="Genomic_DNA"/>
</dbReference>
<gene>
    <name evidence="2" type="ORF">ACFSW5_01825</name>
</gene>
<organism evidence="2 3">
    <name type="scientific">Paenibacillus thailandensis</name>
    <dbReference type="NCBI Taxonomy" id="393250"/>
    <lineage>
        <taxon>Bacteria</taxon>
        <taxon>Bacillati</taxon>
        <taxon>Bacillota</taxon>
        <taxon>Bacilli</taxon>
        <taxon>Bacillales</taxon>
        <taxon>Paenibacillaceae</taxon>
        <taxon>Paenibacillus</taxon>
    </lineage>
</organism>
<accession>A0ABW5QRK7</accession>
<feature type="compositionally biased region" description="Basic and acidic residues" evidence="1">
    <location>
        <begin position="74"/>
        <end position="84"/>
    </location>
</feature>
<evidence type="ECO:0000256" key="1">
    <source>
        <dbReference type="SAM" id="MobiDB-lite"/>
    </source>
</evidence>
<dbReference type="RefSeq" id="WP_379269101.1">
    <property type="nucleotide sequence ID" value="NZ_JBHUGT010000031.1"/>
</dbReference>
<feature type="region of interest" description="Disordered" evidence="1">
    <location>
        <begin position="61"/>
        <end position="90"/>
    </location>
</feature>
<proteinExistence type="predicted"/>